<evidence type="ECO:0000256" key="1">
    <source>
        <dbReference type="ARBA" id="ARBA00004496"/>
    </source>
</evidence>
<feature type="compositionally biased region" description="Gly residues" evidence="6">
    <location>
        <begin position="1315"/>
        <end position="1365"/>
    </location>
</feature>
<comment type="subcellular location">
    <subcellularLocation>
        <location evidence="1">Cytoplasm</location>
    </subcellularLocation>
    <subcellularLocation>
        <location evidence="2">Nucleus</location>
        <location evidence="2">Nucleolus</location>
    </subcellularLocation>
</comment>
<comment type="similarity">
    <text evidence="3">Belongs to the RNase PH family.</text>
</comment>
<feature type="domain" description="Exoribonuclease phosphorolytic" evidence="7">
    <location>
        <begin position="18"/>
        <end position="148"/>
    </location>
</feature>
<dbReference type="GO" id="GO:0005730">
    <property type="term" value="C:nucleolus"/>
    <property type="evidence" value="ECO:0007669"/>
    <property type="project" value="UniProtKB-SubCell"/>
</dbReference>
<comment type="caution">
    <text evidence="9">The sequence shown here is derived from an EMBL/GenBank/DDBJ whole genome shotgun (WGS) entry which is preliminary data.</text>
</comment>
<dbReference type="Proteomes" id="UP000650467">
    <property type="component" value="Unassembled WGS sequence"/>
</dbReference>
<keyword evidence="10" id="KW-1185">Reference proteome</keyword>
<dbReference type="PRINTS" id="PR01228">
    <property type="entry name" value="EGGSHELL"/>
</dbReference>
<keyword evidence="5" id="KW-0271">Exosome</keyword>
<keyword evidence="4" id="KW-0963">Cytoplasm</keyword>
<evidence type="ECO:0000256" key="4">
    <source>
        <dbReference type="ARBA" id="ARBA00022490"/>
    </source>
</evidence>
<evidence type="ECO:0000313" key="9">
    <source>
        <dbReference type="EMBL" id="KAG2430154.1"/>
    </source>
</evidence>
<organism evidence="9 10">
    <name type="scientific">Chlamydomonas incerta</name>
    <dbReference type="NCBI Taxonomy" id="51695"/>
    <lineage>
        <taxon>Eukaryota</taxon>
        <taxon>Viridiplantae</taxon>
        <taxon>Chlorophyta</taxon>
        <taxon>core chlorophytes</taxon>
        <taxon>Chlorophyceae</taxon>
        <taxon>CS clade</taxon>
        <taxon>Chlamydomonadales</taxon>
        <taxon>Chlamydomonadaceae</taxon>
        <taxon>Chlamydomonas</taxon>
    </lineage>
</organism>
<dbReference type="OrthoDB" id="27298at2759"/>
<feature type="compositionally biased region" description="Basic residues" evidence="6">
    <location>
        <begin position="391"/>
        <end position="402"/>
    </location>
</feature>
<feature type="compositionally biased region" description="Basic and acidic residues" evidence="6">
    <location>
        <begin position="757"/>
        <end position="766"/>
    </location>
</feature>
<evidence type="ECO:0000256" key="5">
    <source>
        <dbReference type="ARBA" id="ARBA00022835"/>
    </source>
</evidence>
<feature type="compositionally biased region" description="Gly residues" evidence="6">
    <location>
        <begin position="1218"/>
        <end position="1238"/>
    </location>
</feature>
<feature type="region of interest" description="Disordered" evidence="6">
    <location>
        <begin position="1218"/>
        <end position="1365"/>
    </location>
</feature>
<dbReference type="Gene3D" id="3.30.230.70">
    <property type="entry name" value="GHMP Kinase, N-terminal domain"/>
    <property type="match status" value="1"/>
</dbReference>
<dbReference type="PANTHER" id="PTHR11953">
    <property type="entry name" value="EXOSOME COMPLEX COMPONENT"/>
    <property type="match status" value="1"/>
</dbReference>
<evidence type="ECO:0000259" key="8">
    <source>
        <dbReference type="Pfam" id="PF03725"/>
    </source>
</evidence>
<evidence type="ECO:0000256" key="3">
    <source>
        <dbReference type="ARBA" id="ARBA00006678"/>
    </source>
</evidence>
<evidence type="ECO:0000259" key="7">
    <source>
        <dbReference type="Pfam" id="PF01138"/>
    </source>
</evidence>
<dbReference type="SUPFAM" id="SSF54211">
    <property type="entry name" value="Ribosomal protein S5 domain 2-like"/>
    <property type="match status" value="1"/>
</dbReference>
<dbReference type="GO" id="GO:0034475">
    <property type="term" value="P:U4 snRNA 3'-end processing"/>
    <property type="evidence" value="ECO:0007669"/>
    <property type="project" value="TreeGrafter"/>
</dbReference>
<dbReference type="InterPro" id="IPR027408">
    <property type="entry name" value="PNPase/RNase_PH_dom_sf"/>
</dbReference>
<feature type="region of interest" description="Disordered" evidence="6">
    <location>
        <begin position="1121"/>
        <end position="1149"/>
    </location>
</feature>
<reference evidence="9" key="1">
    <citation type="journal article" date="2020" name="bioRxiv">
        <title>Comparative genomics of Chlamydomonas.</title>
        <authorList>
            <person name="Craig R.J."/>
            <person name="Hasan A.R."/>
            <person name="Ness R.W."/>
            <person name="Keightley P.D."/>
        </authorList>
    </citation>
    <scope>NUCLEOTIDE SEQUENCE</scope>
    <source>
        <strain evidence="9">SAG 7.73</strain>
    </source>
</reference>
<protein>
    <submittedName>
        <fullName evidence="9">Uncharacterized protein</fullName>
    </submittedName>
</protein>
<name>A0A835VYD2_CHLIN</name>
<dbReference type="FunFam" id="3.30.230.70:FF:000004">
    <property type="entry name" value="Exosome complex component Rrp41"/>
    <property type="match status" value="1"/>
</dbReference>
<dbReference type="EMBL" id="JAEHOC010000028">
    <property type="protein sequence ID" value="KAG2430154.1"/>
    <property type="molecule type" value="Genomic_DNA"/>
</dbReference>
<feature type="domain" description="Exoribonuclease phosphorolytic" evidence="8">
    <location>
        <begin position="151"/>
        <end position="216"/>
    </location>
</feature>
<evidence type="ECO:0000313" key="10">
    <source>
        <dbReference type="Proteomes" id="UP000650467"/>
    </source>
</evidence>
<dbReference type="SUPFAM" id="SSF55666">
    <property type="entry name" value="Ribonuclease PH domain 2-like"/>
    <property type="match status" value="1"/>
</dbReference>
<dbReference type="GO" id="GO:0071051">
    <property type="term" value="P:poly(A)-dependent snoRNA 3'-end processing"/>
    <property type="evidence" value="ECO:0007669"/>
    <property type="project" value="TreeGrafter"/>
</dbReference>
<feature type="compositionally biased region" description="Low complexity" evidence="6">
    <location>
        <begin position="1055"/>
        <end position="1079"/>
    </location>
</feature>
<dbReference type="InterPro" id="IPR020568">
    <property type="entry name" value="Ribosomal_Su5_D2-typ_SF"/>
</dbReference>
<dbReference type="GO" id="GO:0003723">
    <property type="term" value="F:RNA binding"/>
    <property type="evidence" value="ECO:0007669"/>
    <property type="project" value="TreeGrafter"/>
</dbReference>
<dbReference type="GO" id="GO:0016075">
    <property type="term" value="P:rRNA catabolic process"/>
    <property type="evidence" value="ECO:0007669"/>
    <property type="project" value="TreeGrafter"/>
</dbReference>
<proteinExistence type="inferred from homology"/>
<sequence>MEFVSPEGLRLDGRRPRELRRINCQLDVLSNADGSAIFEMGNTKVLAAVFGPHAVTRRSELREEGALVVCEYSMAAFSTGERRRRGKGDRRSTELSMVIRNTLEQAVITELMPRSQIDVYVQVLQADGGTRCAAINAAVLALAAAGVPLRDLVAGCAAGYLDGTPLLDLNYTEDAGGGPDLALALAPRLDSLYLVQMDNRLPVDTFQAVMELAREGCRTISGVMRAALLEHTQRLAVARGITAAATEEAPGEENIAAADASAPARTRRTRATAIIEDVNAVDASATAKPARATRRKAVDAAVAEENAVEVEPSEPAKPKRASRKKTVTELGPELITSLGGDSGEGEPAAAEAEAKPKRAGRRKTATPEDAEAAAGEAAAGEAGGEAEPPKPKKRASAGRKTKTAAAAEPAPEPEVAGLPDVTSRRQLPASGLNLGLDLSGGAAAAGGVRRRRRTTAAVAEDEAAAGAEAAEGAEEEAVATAAVRAARRRAGGRRGGAAAAALTEAAAEKTLSELAVRKAPNGTVLGINRAALGMGKRQWWALGVSAGGEKRWAEQLRTKLVDRVPQLMDPETGKMAPSLSLVEIWVPERKTKTLAKKTGNVISKKVVYKEGWVYLNAVLDETLMGVVEECRGFTLWRGEQDYVLEEVVSAGGAVKLIQPLSEEMVNQIKEWEQLPEEEELDPEVLAAMRLAQFGAAGGDVLGESERAEDKEGALELDGRGGARYRNDYYTGGRDNPSNWTAGRGGAPEQQEPEEDIDSLRGEDGRGGELAYAPVPPPRRPRSDDRGFDRNDRGGDRAGGRFDRNDRGFDRNDRGFDRNDRFDRGGDRGFDRNDRGGDRFDRGGDRNDRGAQRGERAGGWEPRQPRDGAWGRDAGRDAGGDRAPARRNNSYGSDPSANPYGEVSRNAGVRPSVRDAAPAPRQPAAPLPDLDYEDWDQQSTPAVQAPIPPPPKAGAAAAAAAAPATPAPANRTAAAANARAAAAYPPPQTREEVYGDEDDAVLRGGMTFDDLDVDPDFDSRDASAAARRGGSGADPVLGRIDGPAGGGLDMDDWFSGAGAAPAAAGARGARQQKGGRQPRGAADDDLGGFGGGGYGGGDPLSFDNEFDFDLGGVGGAAGFGDDDLGGGWDAPAGGAKRQQPQRRGAAAGSFGGAAGGRLGGGAAAADDDLLGGAAGFGDDDWGYFGDDDLGGGADLGGFGGGDPFDLDLDIDPFSGGGGGGGGYAGGRGGGRGGRGGYMAGSGPTYVDDLPSSSPQQQGQGQGRGGWQDRSGGGGGRGGGGYSGGGRGGYNSGGRGGYNNNRDGGGGGGYNSNRGNYQGGGGRGGGGRGGYNSGGRGGRGGYGGGRGGGGYSGGGGYGGGGGGGDAQ</sequence>
<feature type="compositionally biased region" description="Low complexity" evidence="6">
    <location>
        <begin position="952"/>
        <end position="982"/>
    </location>
</feature>
<dbReference type="GO" id="GO:0000176">
    <property type="term" value="C:nuclear exosome (RNase complex)"/>
    <property type="evidence" value="ECO:0007669"/>
    <property type="project" value="TreeGrafter"/>
</dbReference>
<feature type="compositionally biased region" description="Basic and acidic residues" evidence="6">
    <location>
        <begin position="703"/>
        <end position="726"/>
    </location>
</feature>
<feature type="region of interest" description="Disordered" evidence="6">
    <location>
        <begin position="701"/>
        <end position="1093"/>
    </location>
</feature>
<accession>A0A835VYD2</accession>
<dbReference type="Pfam" id="PF03725">
    <property type="entry name" value="RNase_PH_C"/>
    <property type="match status" value="1"/>
</dbReference>
<dbReference type="GO" id="GO:0071028">
    <property type="term" value="P:nuclear mRNA surveillance"/>
    <property type="evidence" value="ECO:0007669"/>
    <property type="project" value="TreeGrafter"/>
</dbReference>
<dbReference type="PANTHER" id="PTHR11953:SF0">
    <property type="entry name" value="EXOSOME COMPLEX COMPONENT RRP41"/>
    <property type="match status" value="1"/>
</dbReference>
<dbReference type="InterPro" id="IPR050080">
    <property type="entry name" value="RNase_PH"/>
</dbReference>
<evidence type="ECO:0000256" key="2">
    <source>
        <dbReference type="ARBA" id="ARBA00004604"/>
    </source>
</evidence>
<dbReference type="InterPro" id="IPR036345">
    <property type="entry name" value="ExoRNase_PH_dom2_sf"/>
</dbReference>
<feature type="compositionally biased region" description="Gly residues" evidence="6">
    <location>
        <begin position="1258"/>
        <end position="1308"/>
    </location>
</feature>
<dbReference type="GO" id="GO:0000177">
    <property type="term" value="C:cytoplasmic exosome (RNase complex)"/>
    <property type="evidence" value="ECO:0007669"/>
    <property type="project" value="TreeGrafter"/>
</dbReference>
<evidence type="ECO:0000256" key="6">
    <source>
        <dbReference type="SAM" id="MobiDB-lite"/>
    </source>
</evidence>
<feature type="region of interest" description="Disordered" evidence="6">
    <location>
        <begin position="304"/>
        <end position="451"/>
    </location>
</feature>
<feature type="compositionally biased region" description="Basic and acidic residues" evidence="6">
    <location>
        <begin position="780"/>
        <end position="883"/>
    </location>
</feature>
<dbReference type="Pfam" id="PF01138">
    <property type="entry name" value="RNase_PH"/>
    <property type="match status" value="1"/>
</dbReference>
<dbReference type="InterPro" id="IPR015847">
    <property type="entry name" value="ExoRNase_PH_dom2"/>
</dbReference>
<dbReference type="InterPro" id="IPR001247">
    <property type="entry name" value="ExoRNase_PH_dom1"/>
</dbReference>
<dbReference type="CDD" id="cd11370">
    <property type="entry name" value="RNase_PH_RRP41"/>
    <property type="match status" value="1"/>
</dbReference>
<gene>
    <name evidence="9" type="ORF">HXX76_010253</name>
</gene>